<protein>
    <submittedName>
        <fullName evidence="1">Uncharacterized protein</fullName>
    </submittedName>
</protein>
<keyword evidence="2" id="KW-1185">Reference proteome</keyword>
<name>A0A3D9KXP4_MARFU</name>
<accession>A0A3D9KXP4</accession>
<evidence type="ECO:0000313" key="1">
    <source>
        <dbReference type="EMBL" id="RED91783.1"/>
    </source>
</evidence>
<gene>
    <name evidence="1" type="ORF">C7460_13619</name>
</gene>
<dbReference type="Proteomes" id="UP000256779">
    <property type="component" value="Unassembled WGS sequence"/>
</dbReference>
<sequence length="75" mass="8827">MLLELNNYLIVIPAYYLFNLPPLFTLKNYTYTSQVNNSILAPFFKTDLQKLFALYPKDSTVFAKRQEVFRDGKAR</sequence>
<reference evidence="1 2" key="1">
    <citation type="submission" date="2018-07" db="EMBL/GenBank/DDBJ databases">
        <title>Genomic Encyclopedia of Type Strains, Phase IV (KMG-IV): sequencing the most valuable type-strain genomes for metagenomic binning, comparative biology and taxonomic classification.</title>
        <authorList>
            <person name="Goeker M."/>
        </authorList>
    </citation>
    <scope>NUCLEOTIDE SEQUENCE [LARGE SCALE GENOMIC DNA]</scope>
    <source>
        <strain evidence="1 2">DSM 4134</strain>
    </source>
</reference>
<dbReference type="EMBL" id="QREG01000036">
    <property type="protein sequence ID" value="RED91783.1"/>
    <property type="molecule type" value="Genomic_DNA"/>
</dbReference>
<comment type="caution">
    <text evidence="1">The sequence shown here is derived from an EMBL/GenBank/DDBJ whole genome shotgun (WGS) entry which is preliminary data.</text>
</comment>
<dbReference type="AlphaFoldDB" id="A0A3D9KXP4"/>
<organism evidence="1 2">
    <name type="scientific">Marinoscillum furvescens DSM 4134</name>
    <dbReference type="NCBI Taxonomy" id="1122208"/>
    <lineage>
        <taxon>Bacteria</taxon>
        <taxon>Pseudomonadati</taxon>
        <taxon>Bacteroidota</taxon>
        <taxon>Cytophagia</taxon>
        <taxon>Cytophagales</taxon>
        <taxon>Reichenbachiellaceae</taxon>
        <taxon>Marinoscillum</taxon>
    </lineage>
</organism>
<evidence type="ECO:0000313" key="2">
    <source>
        <dbReference type="Proteomes" id="UP000256779"/>
    </source>
</evidence>
<proteinExistence type="predicted"/>